<organism evidence="1 2">
    <name type="scientific">Streblomastix strix</name>
    <dbReference type="NCBI Taxonomy" id="222440"/>
    <lineage>
        <taxon>Eukaryota</taxon>
        <taxon>Metamonada</taxon>
        <taxon>Preaxostyla</taxon>
        <taxon>Oxymonadida</taxon>
        <taxon>Streblomastigidae</taxon>
        <taxon>Streblomastix</taxon>
    </lineage>
</organism>
<dbReference type="AlphaFoldDB" id="A0A5J4VHX6"/>
<name>A0A5J4VHX6_9EUKA</name>
<proteinExistence type="predicted"/>
<accession>A0A5J4VHX6</accession>
<evidence type="ECO:0000313" key="1">
    <source>
        <dbReference type="EMBL" id="KAA6382064.1"/>
    </source>
</evidence>
<sequence length="156" mass="17960">MENILAVQIRRDSRRCLSHIQIYGDEQVHTKLIAFKYPRLLAISFSTAGGLEECDDHAIYDGLEFISNFIRNLHYGRKADKFWVGPELPPQKYSAKLANDQIEEEGTNEEIDAQLINEGKGQYIGNIKEKTKQAKETILNLYIDISNSRPEQYQQV</sequence>
<dbReference type="EMBL" id="SNRW01006984">
    <property type="protein sequence ID" value="KAA6382064.1"/>
    <property type="molecule type" value="Genomic_DNA"/>
</dbReference>
<reference evidence="1 2" key="1">
    <citation type="submission" date="2019-03" db="EMBL/GenBank/DDBJ databases">
        <title>Single cell metagenomics reveals metabolic interactions within the superorganism composed of flagellate Streblomastix strix and complex community of Bacteroidetes bacteria on its surface.</title>
        <authorList>
            <person name="Treitli S.C."/>
            <person name="Kolisko M."/>
            <person name="Husnik F."/>
            <person name="Keeling P."/>
            <person name="Hampl V."/>
        </authorList>
    </citation>
    <scope>NUCLEOTIDE SEQUENCE [LARGE SCALE GENOMIC DNA]</scope>
    <source>
        <strain evidence="1">ST1C</strain>
    </source>
</reference>
<comment type="caution">
    <text evidence="1">The sequence shown here is derived from an EMBL/GenBank/DDBJ whole genome shotgun (WGS) entry which is preliminary data.</text>
</comment>
<dbReference type="Proteomes" id="UP000324800">
    <property type="component" value="Unassembled WGS sequence"/>
</dbReference>
<protein>
    <submittedName>
        <fullName evidence="1">Uncharacterized protein</fullName>
    </submittedName>
</protein>
<evidence type="ECO:0000313" key="2">
    <source>
        <dbReference type="Proteomes" id="UP000324800"/>
    </source>
</evidence>
<gene>
    <name evidence="1" type="ORF">EZS28_022409</name>
</gene>